<dbReference type="InterPro" id="IPR006694">
    <property type="entry name" value="Fatty_acid_hydroxylase"/>
</dbReference>
<dbReference type="RefSeq" id="WP_101955931.1">
    <property type="nucleotide sequence ID" value="NZ_JAJHTL010000011.1"/>
</dbReference>
<feature type="transmembrane region" description="Helical" evidence="5">
    <location>
        <begin position="77"/>
        <end position="98"/>
    </location>
</feature>
<evidence type="ECO:0000256" key="5">
    <source>
        <dbReference type="SAM" id="Phobius"/>
    </source>
</evidence>
<evidence type="ECO:0000256" key="2">
    <source>
        <dbReference type="ARBA" id="ARBA00022692"/>
    </source>
</evidence>
<feature type="transmembrane region" description="Helical" evidence="5">
    <location>
        <begin position="6"/>
        <end position="25"/>
    </location>
</feature>
<evidence type="ECO:0000256" key="1">
    <source>
        <dbReference type="ARBA" id="ARBA00004370"/>
    </source>
</evidence>
<feature type="domain" description="Fatty acid hydroxylase" evidence="6">
    <location>
        <begin position="81"/>
        <end position="215"/>
    </location>
</feature>
<reference evidence="7 8" key="1">
    <citation type="journal article" date="2020" name="Int. J. Syst. Evol. Microbiol.">
        <title>Tenacibaculum piscium sp. nov., isolated from skin ulcers of sea-farmed fish, and description of Tenacibaculum finnmarkense sp. nov. with subdivision into genomovars finnmarkense and ulcerans.</title>
        <authorList>
            <person name="Olsen A.B."/>
            <person name="Spilsberg B."/>
            <person name="Nilsen H.K."/>
            <person name="Lagesen K."/>
            <person name="Gulla S."/>
            <person name="Avendano-Herrera R."/>
            <person name="Irgang R."/>
            <person name="Duchaud E."/>
            <person name="Colquhoun D.J."/>
        </authorList>
    </citation>
    <scope>NUCLEOTIDE SEQUENCE [LARGE SCALE GENOMIC DNA]</scope>
    <source>
        <strain evidence="7 8">TNO037</strain>
    </source>
</reference>
<dbReference type="PANTHER" id="PTHR11863">
    <property type="entry name" value="STEROL DESATURASE"/>
    <property type="match status" value="1"/>
</dbReference>
<dbReference type="GO" id="GO:0008610">
    <property type="term" value="P:lipid biosynthetic process"/>
    <property type="evidence" value="ECO:0007669"/>
    <property type="project" value="InterPro"/>
</dbReference>
<protein>
    <submittedName>
        <fullName evidence="7">Fatty acid hydroxylase</fullName>
    </submittedName>
</protein>
<sequence length="217" mass="25776">MKEPIIFFSLLISANIIGYVFNIIISKVWDKRHKHHTSTSKKEVLYSLLILLINILIAIPGYILWQIDMITFSSDNFLISFIALFILMDFLMYVLHWCSHNIPYLNKLHAKHHEHSIGFNAVSLYYMSLWEAVFFGLLLTIVSIVFSFNLYSFIVFLVFNWLYGVITHLNVKKNVNIKTAKKSLFTTNRFHQKHHQLNYYNYGFYTVFWDEVFKTVK</sequence>
<dbReference type="AlphaFoldDB" id="A0AAP1WGS4"/>
<comment type="caution">
    <text evidence="7">The sequence shown here is derived from an EMBL/GenBank/DDBJ whole genome shotgun (WGS) entry which is preliminary data.</text>
</comment>
<keyword evidence="4 5" id="KW-0472">Membrane</keyword>
<name>A0AAP1WGS4_9FLAO</name>
<dbReference type="InterPro" id="IPR050307">
    <property type="entry name" value="Sterol_Desaturase_Related"/>
</dbReference>
<keyword evidence="8" id="KW-1185">Reference proteome</keyword>
<evidence type="ECO:0000256" key="3">
    <source>
        <dbReference type="ARBA" id="ARBA00022989"/>
    </source>
</evidence>
<dbReference type="Pfam" id="PF04116">
    <property type="entry name" value="FA_hydroxylase"/>
    <property type="match status" value="1"/>
</dbReference>
<organism evidence="7 8">
    <name type="scientific">Tenacibaculum finnmarkense genomovar finnmarkense</name>
    <dbReference type="NCBI Taxonomy" id="1458503"/>
    <lineage>
        <taxon>Bacteria</taxon>
        <taxon>Pseudomonadati</taxon>
        <taxon>Bacteroidota</taxon>
        <taxon>Flavobacteriia</taxon>
        <taxon>Flavobacteriales</taxon>
        <taxon>Flavobacteriaceae</taxon>
        <taxon>Tenacibaculum</taxon>
        <taxon>Tenacibaculum finnmarkense</taxon>
    </lineage>
</organism>
<dbReference type="EMBL" id="WXXV01000012">
    <property type="protein sequence ID" value="MBE7695679.1"/>
    <property type="molecule type" value="Genomic_DNA"/>
</dbReference>
<evidence type="ECO:0000256" key="4">
    <source>
        <dbReference type="ARBA" id="ARBA00023136"/>
    </source>
</evidence>
<feature type="transmembrane region" description="Helical" evidence="5">
    <location>
        <begin position="150"/>
        <end position="171"/>
    </location>
</feature>
<evidence type="ECO:0000313" key="7">
    <source>
        <dbReference type="EMBL" id="MBE7695679.1"/>
    </source>
</evidence>
<keyword evidence="2 5" id="KW-0812">Transmembrane</keyword>
<evidence type="ECO:0000259" key="6">
    <source>
        <dbReference type="Pfam" id="PF04116"/>
    </source>
</evidence>
<dbReference type="GO" id="GO:0016491">
    <property type="term" value="F:oxidoreductase activity"/>
    <property type="evidence" value="ECO:0007669"/>
    <property type="project" value="InterPro"/>
</dbReference>
<evidence type="ECO:0000313" key="8">
    <source>
        <dbReference type="Proteomes" id="UP000806077"/>
    </source>
</evidence>
<feature type="transmembrane region" description="Helical" evidence="5">
    <location>
        <begin position="119"/>
        <end position="144"/>
    </location>
</feature>
<comment type="subcellular location">
    <subcellularLocation>
        <location evidence="1">Membrane</location>
    </subcellularLocation>
</comment>
<dbReference type="Proteomes" id="UP000806077">
    <property type="component" value="Unassembled WGS sequence"/>
</dbReference>
<gene>
    <name evidence="7" type="ORF">F7645_09640</name>
</gene>
<proteinExistence type="predicted"/>
<keyword evidence="3 5" id="KW-1133">Transmembrane helix</keyword>
<accession>A0AAP1WGS4</accession>
<dbReference type="GO" id="GO:0005506">
    <property type="term" value="F:iron ion binding"/>
    <property type="evidence" value="ECO:0007669"/>
    <property type="project" value="InterPro"/>
</dbReference>
<feature type="transmembrane region" description="Helical" evidence="5">
    <location>
        <begin position="45"/>
        <end position="65"/>
    </location>
</feature>
<dbReference type="GO" id="GO:0016020">
    <property type="term" value="C:membrane"/>
    <property type="evidence" value="ECO:0007669"/>
    <property type="project" value="UniProtKB-SubCell"/>
</dbReference>